<protein>
    <submittedName>
        <fullName evidence="2">Uncharacterized protein</fullName>
    </submittedName>
</protein>
<keyword evidence="3" id="KW-1185">Reference proteome</keyword>
<keyword evidence="1" id="KW-0812">Transmembrane</keyword>
<dbReference type="AlphaFoldDB" id="A0A098GB14"/>
<evidence type="ECO:0000256" key="1">
    <source>
        <dbReference type="SAM" id="Phobius"/>
    </source>
</evidence>
<dbReference type="KEGG" id="lfa:LFA_3324"/>
<feature type="transmembrane region" description="Helical" evidence="1">
    <location>
        <begin position="626"/>
        <end position="646"/>
    </location>
</feature>
<dbReference type="Proteomes" id="UP000032430">
    <property type="component" value="Chromosome I"/>
</dbReference>
<reference evidence="3" key="1">
    <citation type="submission" date="2014-09" db="EMBL/GenBank/DDBJ databases">
        <authorList>
            <person name="Gomez-Valero L."/>
        </authorList>
    </citation>
    <scope>NUCLEOTIDE SEQUENCE [LARGE SCALE GENOMIC DNA]</scope>
    <source>
        <strain evidence="3">ATCC700992</strain>
    </source>
</reference>
<sequence>MPIAQQQCNRIFNYVLKFANKNQDLRIEMGNRLYPSAVRFNLKTTGATVAWPHIEPTLAELQQLVVDANTGLPFKNIHFRTSDGGPGLANLEFKEGRFTVDFVERFDQRVIDFCEQLNQIIGKPQSLSQLQKEEREYQEALSKLHTALADVPTSKQEITIDVRKKVEQIGKLKREGQTLTSELTKSLNDMHSLTQKRINAKDVDETQLNQILSYVAQFASNNSELRIKLGNGGPQFNLASTGATIAGFHKEPTLAELQQLVVDTKTGLPFEEISFRRGDSGPGLANIKFEKGRFTVQFVDGYDPKVIDFCEQLNQIIGKPQSLSVMRREEQEYLDALKRLQKAVANIPSSRQGVIAEIGKEIEQVEALKERGSEPVNTLTQSLVNMYASIQNRLSAQETASTTIVNQTQRNQICNYVIDFAKKNSNLRVELEDEARHDVARFNLVSTGATVVWPHKEPTLAELQQLVVDANTGLPFKKIHFRTSDGGPGLANLKFKEGRFTVDFVEGFDQRVIDFCDNLNNIMRQPQNIKSISQDEKEYQEALIKLKSGLAGITSEKRVVFQEIILETQKILKQVEQLKKEGATPTPELTESLINTHAVLQGKMTPEDYQTYAAEVEESSSIGMKILGGIMSALGALVAAVGIVLAATGVGLAAGIATAVAGVGLVAAGVGLFSVKKNTPPEADEMDNSNIPTPIK</sequence>
<evidence type="ECO:0000313" key="2">
    <source>
        <dbReference type="EMBL" id="CEG58655.1"/>
    </source>
</evidence>
<evidence type="ECO:0000313" key="3">
    <source>
        <dbReference type="Proteomes" id="UP000032430"/>
    </source>
</evidence>
<dbReference type="EMBL" id="LN614827">
    <property type="protein sequence ID" value="CEG58655.1"/>
    <property type="molecule type" value="Genomic_DNA"/>
</dbReference>
<feature type="transmembrane region" description="Helical" evidence="1">
    <location>
        <begin position="652"/>
        <end position="673"/>
    </location>
</feature>
<proteinExistence type="predicted"/>
<accession>A0A098GB14</accession>
<dbReference type="RefSeq" id="WP_052674001.1">
    <property type="nucleotide sequence ID" value="NZ_LN614827.1"/>
</dbReference>
<dbReference type="HOGENOM" id="CLU_395763_0_0_6"/>
<organism evidence="2 3">
    <name type="scientific">Legionella fallonii LLAP-10</name>
    <dbReference type="NCBI Taxonomy" id="1212491"/>
    <lineage>
        <taxon>Bacteria</taxon>
        <taxon>Pseudomonadati</taxon>
        <taxon>Pseudomonadota</taxon>
        <taxon>Gammaproteobacteria</taxon>
        <taxon>Legionellales</taxon>
        <taxon>Legionellaceae</taxon>
        <taxon>Legionella</taxon>
    </lineage>
</organism>
<gene>
    <name evidence="2" type="ORF">LFA_3324</name>
</gene>
<name>A0A098GB14_9GAMM</name>
<keyword evidence="1" id="KW-1133">Transmembrane helix</keyword>
<keyword evidence="1" id="KW-0472">Membrane</keyword>